<name>A0AA40P136_9PSED</name>
<comment type="caution">
    <text evidence="1">The sequence shown here is derived from an EMBL/GenBank/DDBJ whole genome shotgun (WGS) entry which is preliminary data.</text>
</comment>
<dbReference type="AlphaFoldDB" id="A0AA40P136"/>
<reference evidence="1 2" key="1">
    <citation type="submission" date="2015-09" db="EMBL/GenBank/DDBJ databases">
        <title>Genome announcement of multiple Pseudomonas syringae strains.</title>
        <authorList>
            <person name="Thakur S."/>
            <person name="Wang P.W."/>
            <person name="Gong Y."/>
            <person name="Weir B.S."/>
            <person name="Guttman D.S."/>
        </authorList>
    </citation>
    <scope>NUCLEOTIDE SEQUENCE [LARGE SCALE GENOMIC DNA]</scope>
    <source>
        <strain evidence="1 2">ICMP9151</strain>
    </source>
</reference>
<protein>
    <submittedName>
        <fullName evidence="1">Uncharacterized protein</fullName>
    </submittedName>
</protein>
<organism evidence="1 2">
    <name type="scientific">Pseudomonas tremae</name>
    <dbReference type="NCBI Taxonomy" id="200454"/>
    <lineage>
        <taxon>Bacteria</taxon>
        <taxon>Pseudomonadati</taxon>
        <taxon>Pseudomonadota</taxon>
        <taxon>Gammaproteobacteria</taxon>
        <taxon>Pseudomonadales</taxon>
        <taxon>Pseudomonadaceae</taxon>
        <taxon>Pseudomonas</taxon>
    </lineage>
</organism>
<accession>A0AA40P136</accession>
<evidence type="ECO:0000313" key="2">
    <source>
        <dbReference type="Proteomes" id="UP000050523"/>
    </source>
</evidence>
<dbReference type="Proteomes" id="UP000050523">
    <property type="component" value="Unassembled WGS sequence"/>
</dbReference>
<sequence length="65" mass="7251">MTSAVNVQKTIRMVRFPSRGVVNVPSLIITVLIKPISIASTTDIRTWANIKPAMAETHPQKYCRV</sequence>
<dbReference type="EMBL" id="LJRO01000419">
    <property type="protein sequence ID" value="KPY93400.1"/>
    <property type="molecule type" value="Genomic_DNA"/>
</dbReference>
<proteinExistence type="predicted"/>
<evidence type="ECO:0000313" key="1">
    <source>
        <dbReference type="EMBL" id="KPY93400.1"/>
    </source>
</evidence>
<gene>
    <name evidence="1" type="ORF">ALO43_200120</name>
</gene>